<reference evidence="5 6" key="1">
    <citation type="submission" date="2017-09" db="EMBL/GenBank/DDBJ databases">
        <title>Complete genome sequence of Verrucomicrobial strain HZ-65, isolated from freshwater.</title>
        <authorList>
            <person name="Choi A."/>
        </authorList>
    </citation>
    <scope>NUCLEOTIDE SEQUENCE [LARGE SCALE GENOMIC DNA]</scope>
    <source>
        <strain evidence="5 6">HZ-65</strain>
    </source>
</reference>
<dbReference type="PRINTS" id="PR00598">
    <property type="entry name" value="HTHMARR"/>
</dbReference>
<gene>
    <name evidence="5" type="ORF">CMV30_15835</name>
</gene>
<dbReference type="PROSITE" id="PS01117">
    <property type="entry name" value="HTH_MARR_1"/>
    <property type="match status" value="1"/>
</dbReference>
<accession>A0A290Q9I2</accession>
<evidence type="ECO:0000256" key="1">
    <source>
        <dbReference type="ARBA" id="ARBA00023015"/>
    </source>
</evidence>
<feature type="domain" description="HTH marR-type" evidence="4">
    <location>
        <begin position="5"/>
        <end position="138"/>
    </location>
</feature>
<dbReference type="InterPro" id="IPR036388">
    <property type="entry name" value="WH-like_DNA-bd_sf"/>
</dbReference>
<evidence type="ECO:0000256" key="2">
    <source>
        <dbReference type="ARBA" id="ARBA00023125"/>
    </source>
</evidence>
<protein>
    <submittedName>
        <fullName evidence="5">MarR family transcriptional regulator</fullName>
    </submittedName>
</protein>
<dbReference type="SMART" id="SM00347">
    <property type="entry name" value="HTH_MARR"/>
    <property type="match status" value="1"/>
</dbReference>
<sequence length="152" mass="16676">MSSTGPDLIAAVMATADALMRESHRLFRPHGLTGAQYNVLNVLAARDEAMSQRELSDVLVVDRSNVTGLLDRMEKAGWVKRADDPADRRVYRISLTAAGRKLWAKVRPKYEDSVAAVTRGLGAAQMKAGIELLQCLEKASVNWRGGADRKIL</sequence>
<dbReference type="OrthoDB" id="195527at2"/>
<dbReference type="Proteomes" id="UP000217265">
    <property type="component" value="Chromosome"/>
</dbReference>
<dbReference type="PANTHER" id="PTHR33164">
    <property type="entry name" value="TRANSCRIPTIONAL REGULATOR, MARR FAMILY"/>
    <property type="match status" value="1"/>
</dbReference>
<evidence type="ECO:0000313" key="6">
    <source>
        <dbReference type="Proteomes" id="UP000217265"/>
    </source>
</evidence>
<dbReference type="GO" id="GO:0006950">
    <property type="term" value="P:response to stress"/>
    <property type="evidence" value="ECO:0007669"/>
    <property type="project" value="TreeGrafter"/>
</dbReference>
<dbReference type="EMBL" id="CP023344">
    <property type="protein sequence ID" value="ATC65299.1"/>
    <property type="molecule type" value="Genomic_DNA"/>
</dbReference>
<proteinExistence type="predicted"/>
<dbReference type="GO" id="GO:0003677">
    <property type="term" value="F:DNA binding"/>
    <property type="evidence" value="ECO:0007669"/>
    <property type="project" value="UniProtKB-KW"/>
</dbReference>
<dbReference type="InterPro" id="IPR039422">
    <property type="entry name" value="MarR/SlyA-like"/>
</dbReference>
<dbReference type="InterPro" id="IPR023187">
    <property type="entry name" value="Tscrpt_reg_MarR-type_CS"/>
</dbReference>
<evidence type="ECO:0000256" key="3">
    <source>
        <dbReference type="ARBA" id="ARBA00023163"/>
    </source>
</evidence>
<evidence type="ECO:0000259" key="4">
    <source>
        <dbReference type="PROSITE" id="PS50995"/>
    </source>
</evidence>
<dbReference type="Pfam" id="PF12802">
    <property type="entry name" value="MarR_2"/>
    <property type="match status" value="1"/>
</dbReference>
<keyword evidence="1" id="KW-0805">Transcription regulation</keyword>
<dbReference type="SUPFAM" id="SSF46785">
    <property type="entry name" value="Winged helix' DNA-binding domain"/>
    <property type="match status" value="1"/>
</dbReference>
<dbReference type="Gene3D" id="1.10.10.10">
    <property type="entry name" value="Winged helix-like DNA-binding domain superfamily/Winged helix DNA-binding domain"/>
    <property type="match status" value="1"/>
</dbReference>
<keyword evidence="3" id="KW-0804">Transcription</keyword>
<keyword evidence="2" id="KW-0238">DNA-binding</keyword>
<dbReference type="RefSeq" id="WP_096056930.1">
    <property type="nucleotide sequence ID" value="NZ_CP023344.1"/>
</dbReference>
<dbReference type="GO" id="GO:0003700">
    <property type="term" value="F:DNA-binding transcription factor activity"/>
    <property type="evidence" value="ECO:0007669"/>
    <property type="project" value="InterPro"/>
</dbReference>
<dbReference type="PROSITE" id="PS50995">
    <property type="entry name" value="HTH_MARR_2"/>
    <property type="match status" value="1"/>
</dbReference>
<dbReference type="PANTHER" id="PTHR33164:SF13">
    <property type="entry name" value="4-HYDROXYPHENYLACETATE CATABOLISM PROTEIN"/>
    <property type="match status" value="1"/>
</dbReference>
<evidence type="ECO:0000313" key="5">
    <source>
        <dbReference type="EMBL" id="ATC65299.1"/>
    </source>
</evidence>
<dbReference type="InterPro" id="IPR036390">
    <property type="entry name" value="WH_DNA-bd_sf"/>
</dbReference>
<keyword evidence="6" id="KW-1185">Reference proteome</keyword>
<name>A0A290Q9I2_9BACT</name>
<dbReference type="KEGG" id="vbh:CMV30_15835"/>
<organism evidence="5 6">
    <name type="scientific">Nibricoccus aquaticus</name>
    <dbReference type="NCBI Taxonomy" id="2576891"/>
    <lineage>
        <taxon>Bacteria</taxon>
        <taxon>Pseudomonadati</taxon>
        <taxon>Verrucomicrobiota</taxon>
        <taxon>Opitutia</taxon>
        <taxon>Opitutales</taxon>
        <taxon>Opitutaceae</taxon>
        <taxon>Nibricoccus</taxon>
    </lineage>
</organism>
<dbReference type="AlphaFoldDB" id="A0A290Q9I2"/>
<dbReference type="InterPro" id="IPR000835">
    <property type="entry name" value="HTH_MarR-typ"/>
</dbReference>